<dbReference type="OrthoDB" id="9898571at2"/>
<dbReference type="RefSeq" id="WP_079536828.1">
    <property type="nucleotide sequence ID" value="NZ_LT670844.1"/>
</dbReference>
<gene>
    <name evidence="1" type="ORF">SAMN05444159_0683</name>
</gene>
<name>A0A1M6JHR7_9BRAD</name>
<dbReference type="Proteomes" id="UP000189935">
    <property type="component" value="Chromosome I"/>
</dbReference>
<dbReference type="EMBL" id="LT670844">
    <property type="protein sequence ID" value="SHJ46259.1"/>
    <property type="molecule type" value="Genomic_DNA"/>
</dbReference>
<protein>
    <submittedName>
        <fullName evidence="1">Uncharacterized protein</fullName>
    </submittedName>
</protein>
<dbReference type="AlphaFoldDB" id="A0A1M6JHR7"/>
<accession>A0A1M6JHR7</accession>
<sequence length="84" mass="9393">MVQIDFDHDLEEIVKMDGVGLVSLKSALKRMPDRIGALSMLHRDVGKTPSFFNAAQIEALVAEYCSDFRKGNPPGHREADEDDF</sequence>
<proteinExistence type="predicted"/>
<evidence type="ECO:0000313" key="1">
    <source>
        <dbReference type="EMBL" id="SHJ46259.1"/>
    </source>
</evidence>
<organism evidence="1 2">
    <name type="scientific">Bradyrhizobium lablabi</name>
    <dbReference type="NCBI Taxonomy" id="722472"/>
    <lineage>
        <taxon>Bacteria</taxon>
        <taxon>Pseudomonadati</taxon>
        <taxon>Pseudomonadota</taxon>
        <taxon>Alphaproteobacteria</taxon>
        <taxon>Hyphomicrobiales</taxon>
        <taxon>Nitrobacteraceae</taxon>
        <taxon>Bradyrhizobium</taxon>
    </lineage>
</organism>
<evidence type="ECO:0000313" key="2">
    <source>
        <dbReference type="Proteomes" id="UP000189935"/>
    </source>
</evidence>
<reference evidence="1 2" key="1">
    <citation type="submission" date="2016-11" db="EMBL/GenBank/DDBJ databases">
        <authorList>
            <person name="Jaros S."/>
            <person name="Januszkiewicz K."/>
            <person name="Wedrychowicz H."/>
        </authorList>
    </citation>
    <scope>NUCLEOTIDE SEQUENCE [LARGE SCALE GENOMIC DNA]</scope>
    <source>
        <strain evidence="1 2">GAS499</strain>
    </source>
</reference>